<evidence type="ECO:0000313" key="1">
    <source>
        <dbReference type="EMBL" id="MPC67738.1"/>
    </source>
</evidence>
<accession>A0A5B7HFP8</accession>
<protein>
    <submittedName>
        <fullName evidence="1">Uncharacterized protein</fullName>
    </submittedName>
</protein>
<proteinExistence type="predicted"/>
<dbReference type="Proteomes" id="UP000324222">
    <property type="component" value="Unassembled WGS sequence"/>
</dbReference>
<gene>
    <name evidence="1" type="ORF">E2C01_061921</name>
</gene>
<dbReference type="AlphaFoldDB" id="A0A5B7HFP8"/>
<organism evidence="1 2">
    <name type="scientific">Portunus trituberculatus</name>
    <name type="common">Swimming crab</name>
    <name type="synonym">Neptunus trituberculatus</name>
    <dbReference type="NCBI Taxonomy" id="210409"/>
    <lineage>
        <taxon>Eukaryota</taxon>
        <taxon>Metazoa</taxon>
        <taxon>Ecdysozoa</taxon>
        <taxon>Arthropoda</taxon>
        <taxon>Crustacea</taxon>
        <taxon>Multicrustacea</taxon>
        <taxon>Malacostraca</taxon>
        <taxon>Eumalacostraca</taxon>
        <taxon>Eucarida</taxon>
        <taxon>Decapoda</taxon>
        <taxon>Pleocyemata</taxon>
        <taxon>Brachyura</taxon>
        <taxon>Eubrachyura</taxon>
        <taxon>Portunoidea</taxon>
        <taxon>Portunidae</taxon>
        <taxon>Portuninae</taxon>
        <taxon>Portunus</taxon>
    </lineage>
</organism>
<dbReference type="EMBL" id="VSRR010026691">
    <property type="protein sequence ID" value="MPC67738.1"/>
    <property type="molecule type" value="Genomic_DNA"/>
</dbReference>
<comment type="caution">
    <text evidence="1">The sequence shown here is derived from an EMBL/GenBank/DDBJ whole genome shotgun (WGS) entry which is preliminary data.</text>
</comment>
<reference evidence="1 2" key="1">
    <citation type="submission" date="2019-05" db="EMBL/GenBank/DDBJ databases">
        <title>Another draft genome of Portunus trituberculatus and its Hox gene families provides insights of decapod evolution.</title>
        <authorList>
            <person name="Jeong J.-H."/>
            <person name="Song I."/>
            <person name="Kim S."/>
            <person name="Choi T."/>
            <person name="Kim D."/>
            <person name="Ryu S."/>
            <person name="Kim W."/>
        </authorList>
    </citation>
    <scope>NUCLEOTIDE SEQUENCE [LARGE SCALE GENOMIC DNA]</scope>
    <source>
        <tissue evidence="1">Muscle</tissue>
    </source>
</reference>
<name>A0A5B7HFP8_PORTR</name>
<evidence type="ECO:0000313" key="2">
    <source>
        <dbReference type="Proteomes" id="UP000324222"/>
    </source>
</evidence>
<keyword evidence="2" id="KW-1185">Reference proteome</keyword>
<sequence>MISRFEETRIDDLAGVSIARAAVQAEKKSRRTERRVFEAVVEGSVCGKKGLCQWVVCIRGAGAEVGVEGRRRESG</sequence>